<comment type="caution">
    <text evidence="1">The sequence shown here is derived from an EMBL/GenBank/DDBJ whole genome shotgun (WGS) entry which is preliminary data.</text>
</comment>
<organism evidence="1 2">
    <name type="scientific">Candidatus Magnetoglobus multicellularis str. Araruama</name>
    <dbReference type="NCBI Taxonomy" id="890399"/>
    <lineage>
        <taxon>Bacteria</taxon>
        <taxon>Pseudomonadati</taxon>
        <taxon>Thermodesulfobacteriota</taxon>
        <taxon>Desulfobacteria</taxon>
        <taxon>Desulfobacterales</taxon>
        <taxon>Desulfobacteraceae</taxon>
        <taxon>Candidatus Magnetoglobus</taxon>
    </lineage>
</organism>
<sequence>MLLPADSVLKVKTRGVEIRPFFSPDRYENVLLYNQPDPEKPGYNPNEEHAGIYTSFKYLTAPNPPSAAFALRNNLNITTQDENFTSMPFVLVQYTDKRIQKTKMSLYKIDIQDHSVGYTFQYPMKAGEPVFGPYPLNEVIGANPPPEIYGENGEPDTQITYWEDHKGSPWCISGGTYLFAYFYYPLDPSFWHPKKKAGETICFSMTDGISPQQVRYDTEWPEKIPVLKIGETLTFSGGEYRADHPTEPGLPGVISWAAGQVLFDSLNPLMDASLFFTMYQVRLAQMLEKISVDLKISYLPNSLKPGGNITVSGDKWLFNELNAGLKSRLYYDYIMNKLCFQGLLNDKSLGDSSLTEAPPSIYVLQPNILTSREKDDIMSLSGINNAFRQSIESLYSLSRDPDDFNKNYTVGISKTQTVNSETGDITETISQISAPGPGLAVVCNPYLVGPTHPYSQGYVVLAENNLSSLGDLPVALHIIKIDKDETYRGSIKVIDSDNVFDEKITLRHTADFGANPDDLIFEWWYREEDGVDQLPPGLSESGVWSLFPDNSGNNGLGMNEICMAGTGKILLVDNYFLYAIAIKAVPTYRNPGLPGQGLQIIIHTWMCIKPNWPMVGLSGLLPGLILLKHALLIFPVMPLQPISV</sequence>
<proteinExistence type="predicted"/>
<protein>
    <submittedName>
        <fullName evidence="1">Uncharacterized protein</fullName>
    </submittedName>
</protein>
<dbReference type="Proteomes" id="UP000189670">
    <property type="component" value="Unassembled WGS sequence"/>
</dbReference>
<evidence type="ECO:0000313" key="2">
    <source>
        <dbReference type="Proteomes" id="UP000189670"/>
    </source>
</evidence>
<gene>
    <name evidence="1" type="ORF">OMM_09003</name>
</gene>
<name>A0A1V1P5T3_9BACT</name>
<evidence type="ECO:0000313" key="1">
    <source>
        <dbReference type="EMBL" id="ETR70181.1"/>
    </source>
</evidence>
<accession>A0A1V1P5T3</accession>
<reference evidence="2" key="1">
    <citation type="submission" date="2012-11" db="EMBL/GenBank/DDBJ databases">
        <authorList>
            <person name="Lucero-Rivera Y.E."/>
            <person name="Tovar-Ramirez D."/>
        </authorList>
    </citation>
    <scope>NUCLEOTIDE SEQUENCE [LARGE SCALE GENOMIC DNA]</scope>
    <source>
        <strain evidence="2">Araruama</strain>
    </source>
</reference>
<dbReference type="EMBL" id="ATBP01000470">
    <property type="protein sequence ID" value="ETR70181.1"/>
    <property type="molecule type" value="Genomic_DNA"/>
</dbReference>
<dbReference type="AlphaFoldDB" id="A0A1V1P5T3"/>